<reference evidence="4" key="1">
    <citation type="submission" date="2023-03" db="EMBL/GenBank/DDBJ databases">
        <title>Andean soil-derived lignocellulolytic bacterial consortium as a source of novel taxa and putative plastic-active enzymes.</title>
        <authorList>
            <person name="Diaz-Garcia L."/>
            <person name="Chuvochina M."/>
            <person name="Feuerriegel G."/>
            <person name="Bunk B."/>
            <person name="Sproer C."/>
            <person name="Streit W.R."/>
            <person name="Rodriguez L.M."/>
            <person name="Overmann J."/>
            <person name="Jimenez D.J."/>
        </authorList>
    </citation>
    <scope>NUCLEOTIDE SEQUENCE</scope>
    <source>
        <strain evidence="4">MAG 2441</strain>
    </source>
</reference>
<keyword evidence="1" id="KW-0175">Coiled coil</keyword>
<evidence type="ECO:0000313" key="5">
    <source>
        <dbReference type="Proteomes" id="UP001178662"/>
    </source>
</evidence>
<keyword evidence="3" id="KW-1133">Transmembrane helix</keyword>
<feature type="transmembrane region" description="Helical" evidence="3">
    <location>
        <begin position="26"/>
        <end position="45"/>
    </location>
</feature>
<keyword evidence="3" id="KW-0812">Transmembrane</keyword>
<name>A0AA95JCD9_9BACL</name>
<feature type="coiled-coil region" evidence="1">
    <location>
        <begin position="333"/>
        <end position="381"/>
    </location>
</feature>
<organism evidence="4 5">
    <name type="scientific">Candidatus Cohnella colombiensis</name>
    <dbReference type="NCBI Taxonomy" id="3121368"/>
    <lineage>
        <taxon>Bacteria</taxon>
        <taxon>Bacillati</taxon>
        <taxon>Bacillota</taxon>
        <taxon>Bacilli</taxon>
        <taxon>Bacillales</taxon>
        <taxon>Paenibacillaceae</taxon>
        <taxon>Cohnella</taxon>
    </lineage>
</organism>
<evidence type="ECO:0000313" key="4">
    <source>
        <dbReference type="EMBL" id="WEK55086.1"/>
    </source>
</evidence>
<gene>
    <name evidence="4" type="ORF">P0Y55_03110</name>
</gene>
<dbReference type="EMBL" id="CP119317">
    <property type="protein sequence ID" value="WEK55086.1"/>
    <property type="molecule type" value="Genomic_DNA"/>
</dbReference>
<feature type="coiled-coil region" evidence="1">
    <location>
        <begin position="242"/>
        <end position="269"/>
    </location>
</feature>
<protein>
    <submittedName>
        <fullName evidence="4">Uncharacterized protein</fullName>
    </submittedName>
</protein>
<evidence type="ECO:0000256" key="3">
    <source>
        <dbReference type="SAM" id="Phobius"/>
    </source>
</evidence>
<accession>A0AA95JCD9</accession>
<dbReference type="AlphaFoldDB" id="A0AA95JCD9"/>
<evidence type="ECO:0000256" key="1">
    <source>
        <dbReference type="SAM" id="Coils"/>
    </source>
</evidence>
<proteinExistence type="predicted"/>
<evidence type="ECO:0000256" key="2">
    <source>
        <dbReference type="SAM" id="MobiDB-lite"/>
    </source>
</evidence>
<sequence length="764" mass="85643">MGQQIGQIKHSVPTRQGVVAHTNGAVTIYFIAITAALVLLTALLIDFARVAAFRKQAELAVKSGARSVLSSFDPVLYGRYGLFIRGGEASDELFREIVLGNSVPAEEQMFPYLNARWETTDLMESRPIATHEVFRRQILEEMKYKAPIDLTLEMAQRMRGVSAMLKETADTVAIVEQMRKAYDRRETALDQALEYQSSYGEKVQKQLKDLIPDSAQNLNAELTDGKIETIADLVKGYDDYVSKRTEDEARREAIRLKELEREKRKQDKRKGLDFDGIVDEKEEELAQPQYEAIVARFESGATKLATSLASVASKTTSLAEQAYNKTQGAWRDAQEANEEMRAIAEQARTLTSTEVNTEDTSKEQQESLAELRQSIEDLLLDSQYFDQYEAEIVLQHQRGADLANELNMMSALVASVPKSTGKGAKMKSEAERLSKDFDIYTKAYGPSGSVISERSASFEEYRSKDEERKQEEEKAKSEWKGALRLLSALTESKGTEEERAQFKQLDHFTQQNLEWNKTHAVQLKVEQSKDPSAGRDEAMSASNVMLDILQDALINSRDELYFTEYTMSRLSHYDPPFVKQLISGGDAPLSYEYQEAEYVLYGFNHPAGNIAAAYGEIFAFRLAIRTMEGFVECRTMGHPLLVLAGALVYGITNAMKDLTTLIEKGKVELSKYVRIDTTYTDYLRLFLLLHGGGTGQMARMIAVMEIETGVSFDGAYTYVSGEATASIKLWFFPGLLKIFGGEGDLGGTIKGNRYEATYIADSSY</sequence>
<keyword evidence="3" id="KW-0472">Membrane</keyword>
<dbReference type="Proteomes" id="UP001178662">
    <property type="component" value="Chromosome"/>
</dbReference>
<keyword evidence="5" id="KW-1185">Reference proteome</keyword>
<feature type="region of interest" description="Disordered" evidence="2">
    <location>
        <begin position="456"/>
        <end position="475"/>
    </location>
</feature>